<name>A0ABW1JW33_9NOCA</name>
<dbReference type="Proteomes" id="UP001596223">
    <property type="component" value="Unassembled WGS sequence"/>
</dbReference>
<keyword evidence="1" id="KW-0812">Transmembrane</keyword>
<organism evidence="2 3">
    <name type="scientific">Nocardia lasii</name>
    <dbReference type="NCBI Taxonomy" id="1616107"/>
    <lineage>
        <taxon>Bacteria</taxon>
        <taxon>Bacillati</taxon>
        <taxon>Actinomycetota</taxon>
        <taxon>Actinomycetes</taxon>
        <taxon>Mycobacteriales</taxon>
        <taxon>Nocardiaceae</taxon>
        <taxon>Nocardia</taxon>
    </lineage>
</organism>
<dbReference type="EMBL" id="JBHSQN010000014">
    <property type="protein sequence ID" value="MFC6013691.1"/>
    <property type="molecule type" value="Genomic_DNA"/>
</dbReference>
<evidence type="ECO:0000313" key="2">
    <source>
        <dbReference type="EMBL" id="MFC6013691.1"/>
    </source>
</evidence>
<reference evidence="3" key="1">
    <citation type="journal article" date="2019" name="Int. J. Syst. Evol. Microbiol.">
        <title>The Global Catalogue of Microorganisms (GCM) 10K type strain sequencing project: providing services to taxonomists for standard genome sequencing and annotation.</title>
        <authorList>
            <consortium name="The Broad Institute Genomics Platform"/>
            <consortium name="The Broad Institute Genome Sequencing Center for Infectious Disease"/>
            <person name="Wu L."/>
            <person name="Ma J."/>
        </authorList>
    </citation>
    <scope>NUCLEOTIDE SEQUENCE [LARGE SCALE GENOMIC DNA]</scope>
    <source>
        <strain evidence="3">CCUG 36956</strain>
    </source>
</reference>
<accession>A0ABW1JW33</accession>
<proteinExistence type="predicted"/>
<feature type="transmembrane region" description="Helical" evidence="1">
    <location>
        <begin position="66"/>
        <end position="88"/>
    </location>
</feature>
<keyword evidence="3" id="KW-1185">Reference proteome</keyword>
<dbReference type="RefSeq" id="WP_378608791.1">
    <property type="nucleotide sequence ID" value="NZ_JBHSQN010000014.1"/>
</dbReference>
<sequence>MQLAIRLVINAIAIWAAAAWIDKIDVIVPPDWQAEWGNWGKALVLVIVAAVFTVVNAVIKPIVKLLSLPFVILTLGLFLLVVNAFMLWLTAKITEITDYGLRVDGFWAALWGGVIITLVNWVLGILVPDGDD</sequence>
<dbReference type="PANTHER" id="PTHR37309">
    <property type="entry name" value="SLR0284 PROTEIN"/>
    <property type="match status" value="1"/>
</dbReference>
<feature type="transmembrane region" description="Helical" evidence="1">
    <location>
        <begin position="42"/>
        <end position="59"/>
    </location>
</feature>
<evidence type="ECO:0000313" key="3">
    <source>
        <dbReference type="Proteomes" id="UP001596223"/>
    </source>
</evidence>
<keyword evidence="1" id="KW-1133">Transmembrane helix</keyword>
<keyword evidence="1" id="KW-0472">Membrane</keyword>
<dbReference type="InterPro" id="IPR007165">
    <property type="entry name" value="Phage_holin_4_2"/>
</dbReference>
<comment type="caution">
    <text evidence="2">The sequence shown here is derived from an EMBL/GenBank/DDBJ whole genome shotgun (WGS) entry which is preliminary data.</text>
</comment>
<feature type="transmembrane region" description="Helical" evidence="1">
    <location>
        <begin position="108"/>
        <end position="127"/>
    </location>
</feature>
<gene>
    <name evidence="2" type="ORF">ACFP3H_21755</name>
</gene>
<dbReference type="PANTHER" id="PTHR37309:SF1">
    <property type="entry name" value="SLR0284 PROTEIN"/>
    <property type="match status" value="1"/>
</dbReference>
<evidence type="ECO:0000256" key="1">
    <source>
        <dbReference type="SAM" id="Phobius"/>
    </source>
</evidence>
<dbReference type="Pfam" id="PF04020">
    <property type="entry name" value="Phage_holin_4_2"/>
    <property type="match status" value="1"/>
</dbReference>
<protein>
    <submittedName>
        <fullName evidence="2">Phage holin family protein</fullName>
    </submittedName>
</protein>